<feature type="transmembrane region" description="Helical" evidence="1">
    <location>
        <begin position="51"/>
        <end position="75"/>
    </location>
</feature>
<dbReference type="InterPro" id="IPR018750">
    <property type="entry name" value="DUF2306_membrane"/>
</dbReference>
<dbReference type="EMBL" id="CP059851">
    <property type="protein sequence ID" value="QMW23168.1"/>
    <property type="molecule type" value="Genomic_DNA"/>
</dbReference>
<dbReference type="Pfam" id="PF10067">
    <property type="entry name" value="DUF2306"/>
    <property type="match status" value="1"/>
</dbReference>
<dbReference type="RefSeq" id="WP_182296786.1">
    <property type="nucleotide sequence ID" value="NZ_CP059851.1"/>
</dbReference>
<feature type="transmembrane region" description="Helical" evidence="1">
    <location>
        <begin position="87"/>
        <end position="108"/>
    </location>
</feature>
<feature type="transmembrane region" description="Helical" evidence="1">
    <location>
        <begin position="17"/>
        <end position="39"/>
    </location>
</feature>
<feature type="transmembrane region" description="Helical" evidence="1">
    <location>
        <begin position="178"/>
        <end position="198"/>
    </location>
</feature>
<keyword evidence="3" id="KW-1185">Reference proteome</keyword>
<dbReference type="AlphaFoldDB" id="A0A7G5IIH6"/>
<keyword evidence="1" id="KW-0472">Membrane</keyword>
<reference evidence="2 3" key="1">
    <citation type="submission" date="2020-07" db="EMBL/GenBank/DDBJ databases">
        <title>Complete genome sequence for Sandaracinobacter sp. M6.</title>
        <authorList>
            <person name="Tang Y."/>
            <person name="Liu Q."/>
            <person name="Guo Z."/>
            <person name="Lei P."/>
            <person name="Huang B."/>
        </authorList>
    </citation>
    <scope>NUCLEOTIDE SEQUENCE [LARGE SCALE GENOMIC DNA]</scope>
    <source>
        <strain evidence="2 3">M6</strain>
    </source>
</reference>
<keyword evidence="1" id="KW-0812">Transmembrane</keyword>
<feature type="transmembrane region" description="Helical" evidence="1">
    <location>
        <begin position="114"/>
        <end position="136"/>
    </location>
</feature>
<protein>
    <submittedName>
        <fullName evidence="2">DUF2306 domain-containing protein</fullName>
    </submittedName>
</protein>
<dbReference type="Proteomes" id="UP000515292">
    <property type="component" value="Chromosome"/>
</dbReference>
<evidence type="ECO:0000313" key="3">
    <source>
        <dbReference type="Proteomes" id="UP000515292"/>
    </source>
</evidence>
<evidence type="ECO:0000256" key="1">
    <source>
        <dbReference type="SAM" id="Phobius"/>
    </source>
</evidence>
<evidence type="ECO:0000313" key="2">
    <source>
        <dbReference type="EMBL" id="QMW23168.1"/>
    </source>
</evidence>
<organism evidence="2 3">
    <name type="scientific">Sandaracinobacteroides saxicola</name>
    <dbReference type="NCBI Taxonomy" id="2759707"/>
    <lineage>
        <taxon>Bacteria</taxon>
        <taxon>Pseudomonadati</taxon>
        <taxon>Pseudomonadota</taxon>
        <taxon>Alphaproteobacteria</taxon>
        <taxon>Sphingomonadales</taxon>
        <taxon>Sphingosinicellaceae</taxon>
        <taxon>Sandaracinobacteroides</taxon>
    </lineage>
</organism>
<accession>A0A7G5IIH6</accession>
<proteinExistence type="predicted"/>
<dbReference type="KEGG" id="sand:H3309_01255"/>
<sequence length="206" mass="22595">MTAPASAPTTPLPRTGALLLTLYILSTAVIFATVVWPVLVGEARPRFPDRWGWVLLHALTGTLMLVTAPLGLYIGQTRRGFEWHRHVGCTYLGAGMTATLASLYLSLAHPAANGIALATGTLSVVWILVAGIAWRRATRHRIASHRRWMIRSAVLTWTFVFCRLAQQTPLLVPFGDQAIAVGIWLYWIGPLLLTELALRLHARSAA</sequence>
<keyword evidence="1" id="KW-1133">Transmembrane helix</keyword>
<feature type="transmembrane region" description="Helical" evidence="1">
    <location>
        <begin position="148"/>
        <end position="166"/>
    </location>
</feature>
<gene>
    <name evidence="2" type="ORF">H3309_01255</name>
</gene>
<name>A0A7G5IIH6_9SPHN</name>